<dbReference type="InterPro" id="IPR013974">
    <property type="entry name" value="SAF"/>
</dbReference>
<evidence type="ECO:0000313" key="9">
    <source>
        <dbReference type="EMBL" id="SDG90982.1"/>
    </source>
</evidence>
<protein>
    <recommendedName>
        <fullName evidence="3 7">Flagella basal body P-ring formation protein FlgA</fullName>
    </recommendedName>
</protein>
<dbReference type="STRING" id="861298.SAMN04488136_104189"/>
<evidence type="ECO:0000256" key="6">
    <source>
        <dbReference type="ARBA" id="ARBA00025643"/>
    </source>
</evidence>
<dbReference type="InterPro" id="IPR039246">
    <property type="entry name" value="Flagellar_FlgA"/>
</dbReference>
<evidence type="ECO:0000256" key="4">
    <source>
        <dbReference type="ARBA" id="ARBA00022729"/>
    </source>
</evidence>
<gene>
    <name evidence="9" type="ORF">SAMN04488136_104189</name>
</gene>
<feature type="domain" description="SAF" evidence="8">
    <location>
        <begin position="114"/>
        <end position="175"/>
    </location>
</feature>
<dbReference type="GO" id="GO:0044780">
    <property type="term" value="P:bacterial-type flagellum assembly"/>
    <property type="evidence" value="ECO:0007669"/>
    <property type="project" value="InterPro"/>
</dbReference>
<dbReference type="RefSeq" id="WP_245696599.1">
    <property type="nucleotide sequence ID" value="NZ_FNDD01000004.1"/>
</dbReference>
<evidence type="ECO:0000256" key="5">
    <source>
        <dbReference type="ARBA" id="ARBA00022764"/>
    </source>
</evidence>
<dbReference type="Gene3D" id="2.30.30.760">
    <property type="match status" value="1"/>
</dbReference>
<keyword evidence="9" id="KW-0282">Flagellum</keyword>
<evidence type="ECO:0000256" key="2">
    <source>
        <dbReference type="ARBA" id="ARBA00010474"/>
    </source>
</evidence>
<dbReference type="CDD" id="cd11614">
    <property type="entry name" value="SAF_CpaB_FlgA_like"/>
    <property type="match status" value="1"/>
</dbReference>
<dbReference type="PANTHER" id="PTHR36307">
    <property type="entry name" value="FLAGELLA BASAL BODY P-RING FORMATION PROTEIN FLGA"/>
    <property type="match status" value="1"/>
</dbReference>
<keyword evidence="4 7" id="KW-0732">Signal</keyword>
<dbReference type="NCBIfam" id="TIGR03170">
    <property type="entry name" value="flgA_cterm"/>
    <property type="match status" value="1"/>
</dbReference>
<keyword evidence="10" id="KW-1185">Reference proteome</keyword>
<keyword evidence="5 7" id="KW-0574">Periplasm</keyword>
<name>A0A1G7Y3C9_9VIBR</name>
<comment type="subcellular location">
    <subcellularLocation>
        <location evidence="1 7">Periplasm</location>
    </subcellularLocation>
</comment>
<evidence type="ECO:0000259" key="8">
    <source>
        <dbReference type="SMART" id="SM00858"/>
    </source>
</evidence>
<evidence type="ECO:0000256" key="1">
    <source>
        <dbReference type="ARBA" id="ARBA00004418"/>
    </source>
</evidence>
<dbReference type="SMART" id="SM00858">
    <property type="entry name" value="SAF"/>
    <property type="match status" value="1"/>
</dbReference>
<feature type="chain" id="PRO_5011328052" description="Flagella basal body P-ring formation protein FlgA" evidence="7">
    <location>
        <begin position="20"/>
        <end position="238"/>
    </location>
</feature>
<reference evidence="9 10" key="1">
    <citation type="submission" date="2016-10" db="EMBL/GenBank/DDBJ databases">
        <authorList>
            <person name="de Groot N.N."/>
        </authorList>
    </citation>
    <scope>NUCLEOTIDE SEQUENCE [LARGE SCALE GENOMIC DNA]</scope>
    <source>
        <strain evidence="9 10">CGMCC 1.10228</strain>
    </source>
</reference>
<sequence length="238" mass="26285">MIGRLMMLVMLLVSQHVSAQDKMTEQAIEQVVRASLDKEIAEMAKFRQWPKYHAEYEFWVPGSAKHLPACQVPLDVSGRDNQSMPVGHLKRLVSCNQSQSAWKINVTVKSAITMPVVVAKSVIRRGETVNINALQLVTKTLKHESSVFTRLSQAAGREARRQVRTGQILSPVFIVAPDWVEKGNEVVVIAAQNGFEASTKGIALENGSEGDQIEVQNSSSQKVIRAVVTGVNEVHTQF</sequence>
<dbReference type="Pfam" id="PF13144">
    <property type="entry name" value="ChapFlgA"/>
    <property type="match status" value="1"/>
</dbReference>
<dbReference type="Proteomes" id="UP000198854">
    <property type="component" value="Unassembled WGS sequence"/>
</dbReference>
<organism evidence="9 10">
    <name type="scientific">Vibrio xiamenensis</name>
    <dbReference type="NCBI Taxonomy" id="861298"/>
    <lineage>
        <taxon>Bacteria</taxon>
        <taxon>Pseudomonadati</taxon>
        <taxon>Pseudomonadota</taxon>
        <taxon>Gammaproteobacteria</taxon>
        <taxon>Vibrionales</taxon>
        <taxon>Vibrionaceae</taxon>
        <taxon>Vibrio</taxon>
    </lineage>
</organism>
<comment type="similarity">
    <text evidence="2 7">Belongs to the FlgA family.</text>
</comment>
<comment type="function">
    <text evidence="6 7">Involved in the assembly process of the P-ring formation. It may associate with FlgF on the rod constituting a structure essential for the P-ring assembly or may act as a modulator protein for the P-ring assembly.</text>
</comment>
<evidence type="ECO:0000256" key="3">
    <source>
        <dbReference type="ARBA" id="ARBA00014754"/>
    </source>
</evidence>
<keyword evidence="9" id="KW-0966">Cell projection</keyword>
<dbReference type="PANTHER" id="PTHR36307:SF1">
    <property type="entry name" value="FLAGELLA BASAL BODY P-RING FORMATION PROTEIN FLGA"/>
    <property type="match status" value="1"/>
</dbReference>
<accession>A0A1G7Y3C9</accession>
<evidence type="ECO:0000256" key="7">
    <source>
        <dbReference type="RuleBase" id="RU362063"/>
    </source>
</evidence>
<feature type="signal peptide" evidence="7">
    <location>
        <begin position="1"/>
        <end position="19"/>
    </location>
</feature>
<dbReference type="AlphaFoldDB" id="A0A1G7Y3C9"/>
<keyword evidence="9" id="KW-0969">Cilium</keyword>
<dbReference type="GO" id="GO:0042597">
    <property type="term" value="C:periplasmic space"/>
    <property type="evidence" value="ECO:0007669"/>
    <property type="project" value="UniProtKB-SubCell"/>
</dbReference>
<dbReference type="EMBL" id="FNDD01000004">
    <property type="protein sequence ID" value="SDG90982.1"/>
    <property type="molecule type" value="Genomic_DNA"/>
</dbReference>
<dbReference type="Gene3D" id="3.90.1210.10">
    <property type="entry name" value="Antifreeze-like/N-acetylneuraminic acid synthase C-terminal domain"/>
    <property type="match status" value="1"/>
</dbReference>
<dbReference type="InterPro" id="IPR017585">
    <property type="entry name" value="SAF_FlgA"/>
</dbReference>
<proteinExistence type="inferred from homology"/>
<evidence type="ECO:0000313" key="10">
    <source>
        <dbReference type="Proteomes" id="UP000198854"/>
    </source>
</evidence>
<keyword evidence="7" id="KW-1005">Bacterial flagellum biogenesis</keyword>